<protein>
    <recommendedName>
        <fullName evidence="4">UBX domain-containing protein</fullName>
    </recommendedName>
</protein>
<proteinExistence type="predicted"/>
<feature type="region of interest" description="Disordered" evidence="1">
    <location>
        <begin position="412"/>
        <end position="442"/>
    </location>
</feature>
<gene>
    <name evidence="2" type="ORF">V5O48_009778</name>
</gene>
<keyword evidence="3" id="KW-1185">Reference proteome</keyword>
<organism evidence="2 3">
    <name type="scientific">Marasmius crinis-equi</name>
    <dbReference type="NCBI Taxonomy" id="585013"/>
    <lineage>
        <taxon>Eukaryota</taxon>
        <taxon>Fungi</taxon>
        <taxon>Dikarya</taxon>
        <taxon>Basidiomycota</taxon>
        <taxon>Agaricomycotina</taxon>
        <taxon>Agaricomycetes</taxon>
        <taxon>Agaricomycetidae</taxon>
        <taxon>Agaricales</taxon>
        <taxon>Marasmiineae</taxon>
        <taxon>Marasmiaceae</taxon>
        <taxon>Marasmius</taxon>
    </lineage>
</organism>
<evidence type="ECO:0000313" key="2">
    <source>
        <dbReference type="EMBL" id="KAL0572183.1"/>
    </source>
</evidence>
<evidence type="ECO:0000313" key="3">
    <source>
        <dbReference type="Proteomes" id="UP001465976"/>
    </source>
</evidence>
<dbReference type="Proteomes" id="UP001465976">
    <property type="component" value="Unassembled WGS sequence"/>
</dbReference>
<accession>A0ABR3FAW6</accession>
<reference evidence="2 3" key="1">
    <citation type="submission" date="2024-02" db="EMBL/GenBank/DDBJ databases">
        <title>A draft genome for the cacao thread blight pathogen Marasmius crinis-equi.</title>
        <authorList>
            <person name="Cohen S.P."/>
            <person name="Baruah I.K."/>
            <person name="Amoako-Attah I."/>
            <person name="Bukari Y."/>
            <person name="Meinhardt L.W."/>
            <person name="Bailey B.A."/>
        </authorList>
    </citation>
    <scope>NUCLEOTIDE SEQUENCE [LARGE SCALE GENOMIC DNA]</scope>
    <source>
        <strain evidence="2 3">GH-76</strain>
    </source>
</reference>
<evidence type="ECO:0000256" key="1">
    <source>
        <dbReference type="SAM" id="MobiDB-lite"/>
    </source>
</evidence>
<comment type="caution">
    <text evidence="2">The sequence shown here is derived from an EMBL/GenBank/DDBJ whole genome shotgun (WGS) entry which is preliminary data.</text>
</comment>
<dbReference type="EMBL" id="JBAHYK010000659">
    <property type="protein sequence ID" value="KAL0572183.1"/>
    <property type="molecule type" value="Genomic_DNA"/>
</dbReference>
<sequence>MSTSPKTTTSLHEFLTGSASKDAEHNAAELTQRLIKAVGYDACRATRNTTYIYSVISDYRDVYHNINKWITDVNAKDSDPTEQWNLFTSYTDAVDITEENLLKLFDLLGQDSDKQDAHNQAQDLNIAFRLVELYDEIRTALSAASAAVRKPELKIEPSSEERFALWDDNAAVLNIRAKFSSAPPVAITSRRFKDVMTNLTETETGLAKWSSATTDLKDKVKISTIAVQFWMLVDFVFEKAKGAPKGSSLWKLFQHPDLWNEIKKTAAAVNDHLKTAAYKDELKKALDAFITFLKSQLPDEGLPDIYFKLVKAAAQTGRPFFGRAVVLVKECRVLTRDWKDKTLDERTIIIENVFNTAKVALDAAIAHRDADRSANFLKVSPDVDTKFEEAQTKAESCFNELQASRMKTDWDSLKGDRDAAEKRDREHKKLFEERASKPDPVKGEEISVTIEVKGQAATTTLVQVDKNTRLSGLLWQFCKPSDKRPSLVKVKNTTDDKKLAFDKTVGEVAGASGKELSLEVALA</sequence>
<name>A0ABR3FAW6_9AGAR</name>
<evidence type="ECO:0008006" key="4">
    <source>
        <dbReference type="Google" id="ProtNLM"/>
    </source>
</evidence>